<name>A0ABZ2XVF2_9RHOB</name>
<dbReference type="Proteomes" id="UP001623232">
    <property type="component" value="Chromosome"/>
</dbReference>
<evidence type="ECO:0000256" key="3">
    <source>
        <dbReference type="ARBA" id="ARBA00022741"/>
    </source>
</evidence>
<evidence type="ECO:0000256" key="1">
    <source>
        <dbReference type="ARBA" id="ARBA00022598"/>
    </source>
</evidence>
<dbReference type="RefSeq" id="WP_406648602.1">
    <property type="nucleotide sequence ID" value="NZ_CP123584.1"/>
</dbReference>
<organism evidence="8 9">
    <name type="scientific">Aliisedimentitalea scapharcae</name>
    <dbReference type="NCBI Taxonomy" id="1524259"/>
    <lineage>
        <taxon>Bacteria</taxon>
        <taxon>Pseudomonadati</taxon>
        <taxon>Pseudomonadota</taxon>
        <taxon>Alphaproteobacteria</taxon>
        <taxon>Rhodobacterales</taxon>
        <taxon>Roseobacteraceae</taxon>
        <taxon>Aliisedimentitalea</taxon>
    </lineage>
</organism>
<reference evidence="8 9" key="1">
    <citation type="submission" date="2023-04" db="EMBL/GenBank/DDBJ databases">
        <title>Complete genome sequence of Alisedimentitalea scapharcae.</title>
        <authorList>
            <person name="Rong J.-C."/>
            <person name="Yi M.-L."/>
            <person name="Zhao Q."/>
        </authorList>
    </citation>
    <scope>NUCLEOTIDE SEQUENCE [LARGE SCALE GENOMIC DNA]</scope>
    <source>
        <strain evidence="8 9">KCTC 42119</strain>
    </source>
</reference>
<keyword evidence="3 6" id="KW-0547">Nucleotide-binding</keyword>
<dbReference type="HAMAP" id="MF_01161">
    <property type="entry name" value="tRNA_Ile_lys_synt"/>
    <property type="match status" value="1"/>
</dbReference>
<evidence type="ECO:0000313" key="8">
    <source>
        <dbReference type="EMBL" id="WZK90083.1"/>
    </source>
</evidence>
<evidence type="ECO:0000313" key="9">
    <source>
        <dbReference type="Proteomes" id="UP001623232"/>
    </source>
</evidence>
<dbReference type="PANTHER" id="PTHR43033:SF1">
    <property type="entry name" value="TRNA(ILE)-LYSIDINE SYNTHASE-RELATED"/>
    <property type="match status" value="1"/>
</dbReference>
<comment type="similarity">
    <text evidence="6">Belongs to the tRNA(Ile)-lysidine synthase family.</text>
</comment>
<dbReference type="SUPFAM" id="SSF52402">
    <property type="entry name" value="Adenine nucleotide alpha hydrolases-like"/>
    <property type="match status" value="1"/>
</dbReference>
<accession>A0ABZ2XVF2</accession>
<comment type="function">
    <text evidence="6">Ligates lysine onto the cytidine present at position 34 of the AUA codon-specific tRNA(Ile) that contains the anticodon CAU, in an ATP-dependent manner. Cytidine is converted to lysidine, thus changing the amino acid specificity of the tRNA from methionine to isoleucine.</text>
</comment>
<comment type="catalytic activity">
    <reaction evidence="5 6">
        <text>cytidine(34) in tRNA(Ile2) + L-lysine + ATP = lysidine(34) in tRNA(Ile2) + AMP + diphosphate + H(+)</text>
        <dbReference type="Rhea" id="RHEA:43744"/>
        <dbReference type="Rhea" id="RHEA-COMP:10625"/>
        <dbReference type="Rhea" id="RHEA-COMP:10670"/>
        <dbReference type="ChEBI" id="CHEBI:15378"/>
        <dbReference type="ChEBI" id="CHEBI:30616"/>
        <dbReference type="ChEBI" id="CHEBI:32551"/>
        <dbReference type="ChEBI" id="CHEBI:33019"/>
        <dbReference type="ChEBI" id="CHEBI:82748"/>
        <dbReference type="ChEBI" id="CHEBI:83665"/>
        <dbReference type="ChEBI" id="CHEBI:456215"/>
        <dbReference type="EC" id="6.3.4.19"/>
    </reaction>
</comment>
<dbReference type="InterPro" id="IPR012795">
    <property type="entry name" value="tRNA_Ile_lys_synt_N"/>
</dbReference>
<gene>
    <name evidence="6 8" type="primary">tilS</name>
    <name evidence="8" type="ORF">QEZ52_05925</name>
</gene>
<feature type="binding site" evidence="6">
    <location>
        <begin position="29"/>
        <end position="34"/>
    </location>
    <ligand>
        <name>ATP</name>
        <dbReference type="ChEBI" id="CHEBI:30616"/>
    </ligand>
</feature>
<dbReference type="Pfam" id="PF01171">
    <property type="entry name" value="ATP_bind_3"/>
    <property type="match status" value="1"/>
</dbReference>
<protein>
    <recommendedName>
        <fullName evidence="6">tRNA(Ile)-lysidine synthase</fullName>
        <ecNumber evidence="6">6.3.4.19</ecNumber>
    </recommendedName>
    <alternativeName>
        <fullName evidence="6">tRNA(Ile)-2-lysyl-cytidine synthase</fullName>
    </alternativeName>
    <alternativeName>
        <fullName evidence="6">tRNA(Ile)-lysidine synthetase</fullName>
    </alternativeName>
</protein>
<dbReference type="EMBL" id="CP123584">
    <property type="protein sequence ID" value="WZK90083.1"/>
    <property type="molecule type" value="Genomic_DNA"/>
</dbReference>
<dbReference type="InterPro" id="IPR014729">
    <property type="entry name" value="Rossmann-like_a/b/a_fold"/>
</dbReference>
<dbReference type="InterPro" id="IPR011063">
    <property type="entry name" value="TilS/TtcA_N"/>
</dbReference>
<dbReference type="EC" id="6.3.4.19" evidence="6"/>
<feature type="domain" description="tRNA(Ile)-lysidine/2-thiocytidine synthase N-terminal" evidence="7">
    <location>
        <begin position="24"/>
        <end position="202"/>
    </location>
</feature>
<comment type="domain">
    <text evidence="6">The N-terminal region contains the highly conserved SGGXDS motif, predicted to be a P-loop motif involved in ATP binding.</text>
</comment>
<dbReference type="GO" id="GO:0032267">
    <property type="term" value="F:tRNA(Ile)-lysidine synthase activity"/>
    <property type="evidence" value="ECO:0007669"/>
    <property type="project" value="UniProtKB-EC"/>
</dbReference>
<sequence>MTIPDADILSAVRAQFKGVLPDQLGVALSGGGDSTALLHILHQCLKPEGTVMFAATVNHGLREGAEAEARQAAVLCDSLGIEHTLLYWRGWDLQGNLQDQARRARYRLLTDWAKSKGIPVLAFGHTADDQAETVLMRMARASGVTGLSGMPVQRTVDGVTVFRPLLGISRKMLRHYLEQHDIGWSEDPSNDDLRFERVRIRKAMEVLEPLGLTAMSISQVAENVSKAREALDWYTFLAARDMTVVTAGSLMLDMRKFRTLPVETARRLLVRTMNWISGADYPPRRTAVGDALEAIRGGQSLTLHGCRVLSRGNHSWICRELQAVRDLAVPAGLKWDGRWHLHGGDVTGCEIRPLGELGLRECKEWRETGLPREVLMVSPALWKGTELVAAPLAGWANGWDAQLDGGHEEFFASLLSH</sequence>
<dbReference type="Gene3D" id="3.40.50.620">
    <property type="entry name" value="HUPs"/>
    <property type="match status" value="1"/>
</dbReference>
<keyword evidence="2 6" id="KW-0819">tRNA processing</keyword>
<keyword evidence="9" id="KW-1185">Reference proteome</keyword>
<proteinExistence type="inferred from homology"/>
<evidence type="ECO:0000256" key="6">
    <source>
        <dbReference type="HAMAP-Rule" id="MF_01161"/>
    </source>
</evidence>
<evidence type="ECO:0000256" key="2">
    <source>
        <dbReference type="ARBA" id="ARBA00022694"/>
    </source>
</evidence>
<comment type="subcellular location">
    <subcellularLocation>
        <location evidence="6">Cytoplasm</location>
    </subcellularLocation>
</comment>
<dbReference type="CDD" id="cd01992">
    <property type="entry name" value="TilS_N"/>
    <property type="match status" value="1"/>
</dbReference>
<dbReference type="NCBIfam" id="TIGR02432">
    <property type="entry name" value="lysidine_TilS_N"/>
    <property type="match status" value="1"/>
</dbReference>
<evidence type="ECO:0000259" key="7">
    <source>
        <dbReference type="Pfam" id="PF01171"/>
    </source>
</evidence>
<keyword evidence="1 6" id="KW-0436">Ligase</keyword>
<dbReference type="InterPro" id="IPR012094">
    <property type="entry name" value="tRNA_Ile_lys_synt"/>
</dbReference>
<keyword evidence="4 6" id="KW-0067">ATP-binding</keyword>
<keyword evidence="6" id="KW-0963">Cytoplasm</keyword>
<evidence type="ECO:0000256" key="5">
    <source>
        <dbReference type="ARBA" id="ARBA00048539"/>
    </source>
</evidence>
<dbReference type="PANTHER" id="PTHR43033">
    <property type="entry name" value="TRNA(ILE)-LYSIDINE SYNTHASE-RELATED"/>
    <property type="match status" value="1"/>
</dbReference>
<evidence type="ECO:0000256" key="4">
    <source>
        <dbReference type="ARBA" id="ARBA00022840"/>
    </source>
</evidence>